<dbReference type="Gene3D" id="3.40.190.10">
    <property type="entry name" value="Periplasmic binding protein-like II"/>
    <property type="match status" value="1"/>
</dbReference>
<evidence type="ECO:0000256" key="5">
    <source>
        <dbReference type="SAM" id="SignalP"/>
    </source>
</evidence>
<name>A7VRD9_9FIRM</name>
<accession>A7VRD9</accession>
<comment type="similarity">
    <text evidence="2">Belongs to the bacterial solute-binding protein 5 family.</text>
</comment>
<dbReference type="GO" id="GO:0015833">
    <property type="term" value="P:peptide transport"/>
    <property type="evidence" value="ECO:0007669"/>
    <property type="project" value="TreeGrafter"/>
</dbReference>
<dbReference type="EMBL" id="NOXF01000003">
    <property type="protein sequence ID" value="PEQ24953.1"/>
    <property type="molecule type" value="Genomic_DNA"/>
</dbReference>
<dbReference type="HOGENOM" id="CLU_017028_0_4_9"/>
<evidence type="ECO:0000313" key="7">
    <source>
        <dbReference type="EMBL" id="EDO62261.1"/>
    </source>
</evidence>
<dbReference type="PANTHER" id="PTHR30290">
    <property type="entry name" value="PERIPLASMIC BINDING COMPONENT OF ABC TRANSPORTER"/>
    <property type="match status" value="1"/>
</dbReference>
<dbReference type="FunFam" id="3.90.76.10:FF:000001">
    <property type="entry name" value="Oligopeptide ABC transporter substrate-binding protein"/>
    <property type="match status" value="1"/>
</dbReference>
<evidence type="ECO:0000313" key="9">
    <source>
        <dbReference type="Proteomes" id="UP000003490"/>
    </source>
</evidence>
<keyword evidence="10" id="KW-1185">Reference proteome</keyword>
<dbReference type="CDD" id="cd08504">
    <property type="entry name" value="PBP2_OppA"/>
    <property type="match status" value="1"/>
</dbReference>
<feature type="domain" description="Solute-binding protein family 5" evidence="6">
    <location>
        <begin position="75"/>
        <end position="459"/>
    </location>
</feature>
<dbReference type="PIRSF" id="PIRSF002741">
    <property type="entry name" value="MppA"/>
    <property type="match status" value="1"/>
</dbReference>
<dbReference type="InterPro" id="IPR030678">
    <property type="entry name" value="Peptide/Ni-bd"/>
</dbReference>
<comment type="subcellular location">
    <subcellularLocation>
        <location evidence="1">Cell envelope</location>
    </subcellularLocation>
</comment>
<sequence length="541" mass="58892">MKLKQCLCVFLSLLFAVSLAGCREKTDPIYEQTIQYNLESEPSSLDPQIADDQSAQIVIMSLFEGLTRIGPDGEAQPGVAERWEHNGDYTAFIFYLREDACWTDEDETPVTAADFVFAFRRALNPGTGSDLGRTLTCIANGQQVLDGQADPSELGVTALDSKTLKIDLAYSYEDFPKLMASSAAMPCNEKFFTESQGQYGLEAGTTLGNGPYTFSTSYSWTHGESISLSRNSLYAGEQKPVPAGISFTIGAEIMNSANAIANGTVDAAPITGEQLEAAHAADMNLTSFEDTALGVCFNMQDSVFQNANIRSAFLKTLNREQVLSSLPENYSQAQSVIPPQTTLSGENYRTLAGECSLPAYEQGQGKAYLEAGLNELQLDSLPKVTILCLDSPGAKAIVNNLLENWNSALGYYLNLNAVSENELQSALRNGNYQLALCPLRADNDGPWELLNLFSSENPYNPAGYQNQDYNNLLSQIKASPGEDGAALCLQAENHLIQNLVFYPLVYEKRYFASAQNVTGIIFHPYNGGIDFIGAEKTEAEA</sequence>
<reference evidence="8 10" key="3">
    <citation type="submission" date="2017-07" db="EMBL/GenBank/DDBJ databases">
        <title>Prevalence of linear plasmids in Cutibacterium (Propionibacterium) acnes isolates obtained from prostatic tissue.</title>
        <authorList>
            <person name="Davidsson S."/>
            <person name="Carlsson J."/>
            <person name="Molling P."/>
            <person name="Andren O."/>
            <person name="Andersson S.-O."/>
            <person name="Brzuszkiewicz E."/>
            <person name="Poehlein A."/>
            <person name="Al-Zeer M."/>
            <person name="Brinkmann V."/>
            <person name="Scavenius C."/>
            <person name="Nazipi S."/>
            <person name="Soderquist B."/>
            <person name="Bruggemann H."/>
        </authorList>
    </citation>
    <scope>NUCLEOTIDE SEQUENCE [LARGE SCALE GENOMIC DNA]</scope>
    <source>
        <strain evidence="8 10">DSM 753</strain>
    </source>
</reference>
<dbReference type="PANTHER" id="PTHR30290:SF10">
    <property type="entry name" value="PERIPLASMIC OLIGOPEPTIDE-BINDING PROTEIN-RELATED"/>
    <property type="match status" value="1"/>
</dbReference>
<dbReference type="GO" id="GO:1904680">
    <property type="term" value="F:peptide transmembrane transporter activity"/>
    <property type="evidence" value="ECO:0007669"/>
    <property type="project" value="TreeGrafter"/>
</dbReference>
<dbReference type="AlphaFoldDB" id="A7VRD9"/>
<evidence type="ECO:0000256" key="1">
    <source>
        <dbReference type="ARBA" id="ARBA00004196"/>
    </source>
</evidence>
<comment type="caution">
    <text evidence="7">The sequence shown here is derived from an EMBL/GenBank/DDBJ whole genome shotgun (WGS) entry which is preliminary data.</text>
</comment>
<reference evidence="7 9" key="1">
    <citation type="submission" date="2007-08" db="EMBL/GenBank/DDBJ databases">
        <title>Draft genome sequence of Clostridium leptum (DSM 753).</title>
        <authorList>
            <person name="Sudarsanam P."/>
            <person name="Ley R."/>
            <person name="Guruge J."/>
            <person name="Turnbaugh P.J."/>
            <person name="Mahowald M."/>
            <person name="Liep D."/>
            <person name="Gordon J."/>
        </authorList>
    </citation>
    <scope>NUCLEOTIDE SEQUENCE [LARGE SCALE GENOMIC DNA]</scope>
    <source>
        <strain evidence="7 9">DSM 753</strain>
    </source>
</reference>
<keyword evidence="3" id="KW-0813">Transport</keyword>
<organism evidence="7 9">
    <name type="scientific">[Clostridium] leptum DSM 753</name>
    <dbReference type="NCBI Taxonomy" id="428125"/>
    <lineage>
        <taxon>Bacteria</taxon>
        <taxon>Bacillati</taxon>
        <taxon>Bacillota</taxon>
        <taxon>Clostridia</taxon>
        <taxon>Eubacteriales</taxon>
        <taxon>Oscillospiraceae</taxon>
        <taxon>Oscillospiraceae incertae sedis</taxon>
    </lineage>
</organism>
<evidence type="ECO:0000259" key="6">
    <source>
        <dbReference type="Pfam" id="PF00496"/>
    </source>
</evidence>
<dbReference type="SUPFAM" id="SSF53850">
    <property type="entry name" value="Periplasmic binding protein-like II"/>
    <property type="match status" value="1"/>
</dbReference>
<dbReference type="PROSITE" id="PS51257">
    <property type="entry name" value="PROKAR_LIPOPROTEIN"/>
    <property type="match status" value="1"/>
</dbReference>
<dbReference type="Gene3D" id="3.10.105.10">
    <property type="entry name" value="Dipeptide-binding Protein, Domain 3"/>
    <property type="match status" value="1"/>
</dbReference>
<feature type="signal peptide" evidence="5">
    <location>
        <begin position="1"/>
        <end position="20"/>
    </location>
</feature>
<dbReference type="GO" id="GO:0043190">
    <property type="term" value="C:ATP-binding cassette (ABC) transporter complex"/>
    <property type="evidence" value="ECO:0007669"/>
    <property type="project" value="InterPro"/>
</dbReference>
<evidence type="ECO:0000256" key="2">
    <source>
        <dbReference type="ARBA" id="ARBA00005695"/>
    </source>
</evidence>
<feature type="chain" id="PRO_5041856740" evidence="5">
    <location>
        <begin position="21"/>
        <end position="541"/>
    </location>
</feature>
<dbReference type="OrthoDB" id="9801912at2"/>
<evidence type="ECO:0000313" key="8">
    <source>
        <dbReference type="EMBL" id="PEQ24953.1"/>
    </source>
</evidence>
<proteinExistence type="inferred from homology"/>
<dbReference type="GO" id="GO:0042597">
    <property type="term" value="C:periplasmic space"/>
    <property type="evidence" value="ECO:0007669"/>
    <property type="project" value="UniProtKB-ARBA"/>
</dbReference>
<dbReference type="Proteomes" id="UP000003490">
    <property type="component" value="Unassembled WGS sequence"/>
</dbReference>
<protein>
    <submittedName>
        <fullName evidence="7">ABC transporter, substrate-binding protein, family 5</fullName>
    </submittedName>
    <submittedName>
        <fullName evidence="8">Peptide ABC transporter substrate-binding protein</fullName>
    </submittedName>
</protein>
<reference evidence="7 9" key="2">
    <citation type="submission" date="2007-08" db="EMBL/GenBank/DDBJ databases">
        <authorList>
            <person name="Fulton L."/>
            <person name="Clifton S."/>
            <person name="Fulton B."/>
            <person name="Xu J."/>
            <person name="Minx P."/>
            <person name="Pepin K.H."/>
            <person name="Johnson M."/>
            <person name="Thiruvilangam P."/>
            <person name="Bhonagiri V."/>
            <person name="Nash W.E."/>
            <person name="Wang C."/>
            <person name="Mardis E.R."/>
            <person name="Wilson R.K."/>
        </authorList>
    </citation>
    <scope>NUCLEOTIDE SEQUENCE [LARGE SCALE GENOMIC DNA]</scope>
    <source>
        <strain evidence="7 9">DSM 753</strain>
    </source>
</reference>
<evidence type="ECO:0000256" key="3">
    <source>
        <dbReference type="ARBA" id="ARBA00022448"/>
    </source>
</evidence>
<gene>
    <name evidence="8" type="ORF">CH238_05785</name>
    <name evidence="7" type="ORF">CLOLEP_01122</name>
</gene>
<dbReference type="InterPro" id="IPR039424">
    <property type="entry name" value="SBP_5"/>
</dbReference>
<dbReference type="Proteomes" id="UP000220611">
    <property type="component" value="Unassembled WGS sequence"/>
</dbReference>
<dbReference type="eggNOG" id="COG4166">
    <property type="taxonomic scope" value="Bacteria"/>
</dbReference>
<dbReference type="Pfam" id="PF00496">
    <property type="entry name" value="SBP_bac_5"/>
    <property type="match status" value="1"/>
</dbReference>
<keyword evidence="4 5" id="KW-0732">Signal</keyword>
<evidence type="ECO:0000313" key="10">
    <source>
        <dbReference type="Proteomes" id="UP000220611"/>
    </source>
</evidence>
<dbReference type="InterPro" id="IPR000914">
    <property type="entry name" value="SBP_5_dom"/>
</dbReference>
<dbReference type="GO" id="GO:0030313">
    <property type="term" value="C:cell envelope"/>
    <property type="evidence" value="ECO:0007669"/>
    <property type="project" value="UniProtKB-SubCell"/>
</dbReference>
<dbReference type="Gene3D" id="3.90.76.10">
    <property type="entry name" value="Dipeptide-binding Protein, Domain 1"/>
    <property type="match status" value="1"/>
</dbReference>
<evidence type="ECO:0000256" key="4">
    <source>
        <dbReference type="ARBA" id="ARBA00022729"/>
    </source>
</evidence>
<dbReference type="EMBL" id="ABCB02000016">
    <property type="protein sequence ID" value="EDO62261.1"/>
    <property type="molecule type" value="Genomic_DNA"/>
</dbReference>